<protein>
    <submittedName>
        <fullName evidence="2">Uncharacterized protein</fullName>
    </submittedName>
</protein>
<accession>A0AAW2EW63</accession>
<dbReference type="Proteomes" id="UP001430953">
    <property type="component" value="Unassembled WGS sequence"/>
</dbReference>
<dbReference type="EMBL" id="JADYXP020000017">
    <property type="protein sequence ID" value="KAL0106838.1"/>
    <property type="molecule type" value="Genomic_DNA"/>
</dbReference>
<evidence type="ECO:0000313" key="2">
    <source>
        <dbReference type="EMBL" id="KAL0106838.1"/>
    </source>
</evidence>
<comment type="caution">
    <text evidence="2">The sequence shown here is derived from an EMBL/GenBank/DDBJ whole genome shotgun (WGS) entry which is preliminary data.</text>
</comment>
<reference evidence="2 3" key="1">
    <citation type="submission" date="2023-03" db="EMBL/GenBank/DDBJ databases">
        <title>High recombination rates correlate with genetic variation in Cardiocondyla obscurior ants.</title>
        <authorList>
            <person name="Errbii M."/>
        </authorList>
    </citation>
    <scope>NUCLEOTIDE SEQUENCE [LARGE SCALE GENOMIC DNA]</scope>
    <source>
        <strain evidence="2">Alpha-2009</strain>
        <tissue evidence="2">Whole body</tissue>
    </source>
</reference>
<feature type="region of interest" description="Disordered" evidence="1">
    <location>
        <begin position="145"/>
        <end position="169"/>
    </location>
</feature>
<organism evidence="2 3">
    <name type="scientific">Cardiocondyla obscurior</name>
    <dbReference type="NCBI Taxonomy" id="286306"/>
    <lineage>
        <taxon>Eukaryota</taxon>
        <taxon>Metazoa</taxon>
        <taxon>Ecdysozoa</taxon>
        <taxon>Arthropoda</taxon>
        <taxon>Hexapoda</taxon>
        <taxon>Insecta</taxon>
        <taxon>Pterygota</taxon>
        <taxon>Neoptera</taxon>
        <taxon>Endopterygota</taxon>
        <taxon>Hymenoptera</taxon>
        <taxon>Apocrita</taxon>
        <taxon>Aculeata</taxon>
        <taxon>Formicoidea</taxon>
        <taxon>Formicidae</taxon>
        <taxon>Myrmicinae</taxon>
        <taxon>Cardiocondyla</taxon>
    </lineage>
</organism>
<name>A0AAW2EW63_9HYME</name>
<proteinExistence type="predicted"/>
<dbReference type="AlphaFoldDB" id="A0AAW2EW63"/>
<sequence>MRNLRASNRGRGYLKKSPVRCVNCERRRYKSYIPWQIYFLSFAQSDGTTASPARAAQRVSDDELDATRIPLALPPEGDSRSCTHGPCNRTLTSPAESANSEIKLRITSAGVHEAFAAVKVRRRRLSKGRFARLYDSQLFPRWRTRGSARRETPTTGERGFEMTRLRDDL</sequence>
<feature type="compositionally biased region" description="Basic and acidic residues" evidence="1">
    <location>
        <begin position="148"/>
        <end position="169"/>
    </location>
</feature>
<keyword evidence="3" id="KW-1185">Reference proteome</keyword>
<evidence type="ECO:0000313" key="3">
    <source>
        <dbReference type="Proteomes" id="UP001430953"/>
    </source>
</evidence>
<evidence type="ECO:0000256" key="1">
    <source>
        <dbReference type="SAM" id="MobiDB-lite"/>
    </source>
</evidence>
<gene>
    <name evidence="2" type="ORF">PUN28_015409</name>
</gene>